<evidence type="ECO:0000313" key="5">
    <source>
        <dbReference type="EMBL" id="AQP48131.1"/>
    </source>
</evidence>
<sequence length="315" mass="33405">MSAQLFDCRDAWADALAEVARGDERVMVVVNDSVGSSKLGPFVAEFPNRSVNVGIAEQSMVGVAAGLANAGKIPFVSAAGCFLSARAMEQIKVDAAYSEHNIKLIAQSPGVAYGDLGPTHHSIEDLTWMRTIPGLTVLAPSDPEETRQVIRWAADHEGPTYIRVSRMGVPAVYPEGYRFAPGKAVALREGDDATVIATGTTTARALEAADLLAAEGIRVRVLSMPSVKPLDEEAVLLAAQQTRGIVTVEEGLVTGLGGAVAECVVEQHPVPMRRLGFRDEFAITGSAEWLLDRIGASPEGIAAAVREILELPETH</sequence>
<evidence type="ECO:0000313" key="6">
    <source>
        <dbReference type="Proteomes" id="UP000188145"/>
    </source>
</evidence>
<dbReference type="FunFam" id="3.40.50.970:FF:000129">
    <property type="entry name" value="Transketolase"/>
    <property type="match status" value="1"/>
</dbReference>
<dbReference type="PANTHER" id="PTHR43825">
    <property type="entry name" value="PYRUVATE DEHYDROGENASE E1 COMPONENT"/>
    <property type="match status" value="1"/>
</dbReference>
<dbReference type="EMBL" id="CP019606">
    <property type="protein sequence ID" value="AQP48131.1"/>
    <property type="molecule type" value="Genomic_DNA"/>
</dbReference>
<dbReference type="SUPFAM" id="SSF52518">
    <property type="entry name" value="Thiamin diphosphate-binding fold (THDP-binding)"/>
    <property type="match status" value="1"/>
</dbReference>
<gene>
    <name evidence="5" type="ORF">BW730_12125</name>
</gene>
<evidence type="ECO:0000256" key="3">
    <source>
        <dbReference type="ARBA" id="ARBA00023052"/>
    </source>
</evidence>
<dbReference type="Gene3D" id="3.40.50.920">
    <property type="match status" value="1"/>
</dbReference>
<dbReference type="InterPro" id="IPR005475">
    <property type="entry name" value="Transketolase-like_Pyr-bd"/>
</dbReference>
<dbReference type="OrthoDB" id="8732661at2"/>
<proteinExistence type="inferred from homology"/>
<dbReference type="Gene3D" id="3.40.50.970">
    <property type="match status" value="1"/>
</dbReference>
<dbReference type="SUPFAM" id="SSF52922">
    <property type="entry name" value="TK C-terminal domain-like"/>
    <property type="match status" value="1"/>
</dbReference>
<keyword evidence="6" id="KW-1185">Reference proteome</keyword>
<evidence type="ECO:0000259" key="4">
    <source>
        <dbReference type="SMART" id="SM00861"/>
    </source>
</evidence>
<keyword evidence="3" id="KW-0786">Thiamine pyrophosphate</keyword>
<dbReference type="CDD" id="cd07033">
    <property type="entry name" value="TPP_PYR_DXS_TK_like"/>
    <property type="match status" value="1"/>
</dbReference>
<dbReference type="RefSeq" id="WP_077686460.1">
    <property type="nucleotide sequence ID" value="NZ_CP019606.1"/>
</dbReference>
<evidence type="ECO:0000256" key="1">
    <source>
        <dbReference type="ARBA" id="ARBA00001964"/>
    </source>
</evidence>
<dbReference type="PANTHER" id="PTHR43825:SF1">
    <property type="entry name" value="TRANSKETOLASE-LIKE PYRIMIDINE-BINDING DOMAIN-CONTAINING PROTEIN"/>
    <property type="match status" value="1"/>
</dbReference>
<dbReference type="InterPro" id="IPR033248">
    <property type="entry name" value="Transketolase_C"/>
</dbReference>
<dbReference type="Pfam" id="PF02779">
    <property type="entry name" value="Transket_pyr"/>
    <property type="match status" value="1"/>
</dbReference>
<dbReference type="InterPro" id="IPR009014">
    <property type="entry name" value="Transketo_C/PFOR_II"/>
</dbReference>
<dbReference type="STRING" id="1332264.BW730_12125"/>
<organism evidence="5 6">
    <name type="scientific">Tessaracoccus aquimaris</name>
    <dbReference type="NCBI Taxonomy" id="1332264"/>
    <lineage>
        <taxon>Bacteria</taxon>
        <taxon>Bacillati</taxon>
        <taxon>Actinomycetota</taxon>
        <taxon>Actinomycetes</taxon>
        <taxon>Propionibacteriales</taxon>
        <taxon>Propionibacteriaceae</taxon>
        <taxon>Tessaracoccus</taxon>
    </lineage>
</organism>
<comment type="cofactor">
    <cofactor evidence="1">
        <name>thiamine diphosphate</name>
        <dbReference type="ChEBI" id="CHEBI:58937"/>
    </cofactor>
</comment>
<dbReference type="InterPro" id="IPR051157">
    <property type="entry name" value="PDH/Transketolase"/>
</dbReference>
<dbReference type="KEGG" id="tes:BW730_12125"/>
<accession>A0A1Q2CPT5</accession>
<dbReference type="GO" id="GO:0000287">
    <property type="term" value="F:magnesium ion binding"/>
    <property type="evidence" value="ECO:0007669"/>
    <property type="project" value="UniProtKB-ARBA"/>
</dbReference>
<reference evidence="6" key="1">
    <citation type="submission" date="2017-02" db="EMBL/GenBank/DDBJ databases">
        <title>Tessaracoccus aquaemaris sp. nov., isolated from the intestine of a Korean rockfish, Sebastes schlegelii, in a marine aquaculture pond.</title>
        <authorList>
            <person name="Tak E.J."/>
            <person name="Bae J.-W."/>
        </authorList>
    </citation>
    <scope>NUCLEOTIDE SEQUENCE [LARGE SCALE GENOMIC DNA]</scope>
    <source>
        <strain evidence="6">NSG39</strain>
    </source>
</reference>
<dbReference type="InterPro" id="IPR029061">
    <property type="entry name" value="THDP-binding"/>
</dbReference>
<name>A0A1Q2CPT5_9ACTN</name>
<dbReference type="SMART" id="SM00861">
    <property type="entry name" value="Transket_pyr"/>
    <property type="match status" value="1"/>
</dbReference>
<dbReference type="Proteomes" id="UP000188145">
    <property type="component" value="Chromosome"/>
</dbReference>
<evidence type="ECO:0000256" key="2">
    <source>
        <dbReference type="ARBA" id="ARBA00007131"/>
    </source>
</evidence>
<protein>
    <submittedName>
        <fullName evidence="5">Transketolase</fullName>
    </submittedName>
</protein>
<dbReference type="AlphaFoldDB" id="A0A1Q2CPT5"/>
<feature type="domain" description="Transketolase-like pyrimidine-binding" evidence="4">
    <location>
        <begin position="6"/>
        <end position="171"/>
    </location>
</feature>
<dbReference type="Pfam" id="PF02780">
    <property type="entry name" value="Transketolase_C"/>
    <property type="match status" value="1"/>
</dbReference>
<comment type="similarity">
    <text evidence="2">Belongs to the transketolase family.</text>
</comment>